<reference evidence="2" key="1">
    <citation type="journal article" date="2023" name="Nat. Plants">
        <title>Single-cell RNA sequencing provides a high-resolution roadmap for understanding the multicellular compartmentation of specialized metabolism.</title>
        <authorList>
            <person name="Sun S."/>
            <person name="Shen X."/>
            <person name="Li Y."/>
            <person name="Li Y."/>
            <person name="Wang S."/>
            <person name="Li R."/>
            <person name="Zhang H."/>
            <person name="Shen G."/>
            <person name="Guo B."/>
            <person name="Wei J."/>
            <person name="Xu J."/>
            <person name="St-Pierre B."/>
            <person name="Chen S."/>
            <person name="Sun C."/>
        </authorList>
    </citation>
    <scope>NUCLEOTIDE SEQUENCE [LARGE SCALE GENOMIC DNA]</scope>
</reference>
<evidence type="ECO:0000313" key="1">
    <source>
        <dbReference type="EMBL" id="KAI5670780.1"/>
    </source>
</evidence>
<dbReference type="Proteomes" id="UP001060085">
    <property type="component" value="Linkage Group LG03"/>
</dbReference>
<name>A0ACC0BDS1_CATRO</name>
<sequence>MEGDWKEFRKRLKRSRPEDEEEDTEIMRAFKKAVPALRLETEQQEKQIMAVLRSFNSRQEELKEEMDEIRANLDAAFDRARNFRKEIDDVIGKEILERWQKKSED</sequence>
<keyword evidence="2" id="KW-1185">Reference proteome</keyword>
<protein>
    <submittedName>
        <fullName evidence="1">Uncharacterized protein</fullName>
    </submittedName>
</protein>
<dbReference type="EMBL" id="CM044703">
    <property type="protein sequence ID" value="KAI5670780.1"/>
    <property type="molecule type" value="Genomic_DNA"/>
</dbReference>
<accession>A0ACC0BDS1</accession>
<comment type="caution">
    <text evidence="1">The sequence shown here is derived from an EMBL/GenBank/DDBJ whole genome shotgun (WGS) entry which is preliminary data.</text>
</comment>
<organism evidence="1 2">
    <name type="scientific">Catharanthus roseus</name>
    <name type="common">Madagascar periwinkle</name>
    <name type="synonym">Vinca rosea</name>
    <dbReference type="NCBI Taxonomy" id="4058"/>
    <lineage>
        <taxon>Eukaryota</taxon>
        <taxon>Viridiplantae</taxon>
        <taxon>Streptophyta</taxon>
        <taxon>Embryophyta</taxon>
        <taxon>Tracheophyta</taxon>
        <taxon>Spermatophyta</taxon>
        <taxon>Magnoliopsida</taxon>
        <taxon>eudicotyledons</taxon>
        <taxon>Gunneridae</taxon>
        <taxon>Pentapetalae</taxon>
        <taxon>asterids</taxon>
        <taxon>lamiids</taxon>
        <taxon>Gentianales</taxon>
        <taxon>Apocynaceae</taxon>
        <taxon>Rauvolfioideae</taxon>
        <taxon>Vinceae</taxon>
        <taxon>Catharanthinae</taxon>
        <taxon>Catharanthus</taxon>
    </lineage>
</organism>
<evidence type="ECO:0000313" key="2">
    <source>
        <dbReference type="Proteomes" id="UP001060085"/>
    </source>
</evidence>
<proteinExistence type="predicted"/>
<gene>
    <name evidence="1" type="ORF">M9H77_11144</name>
</gene>